<dbReference type="InterPro" id="IPR016185">
    <property type="entry name" value="PreATP-grasp_dom_sf"/>
</dbReference>
<dbReference type="InterPro" id="IPR000089">
    <property type="entry name" value="Biotin_lipoyl"/>
</dbReference>
<evidence type="ECO:0000256" key="6">
    <source>
        <dbReference type="PROSITE-ProRule" id="PRU00409"/>
    </source>
</evidence>
<dbReference type="SUPFAM" id="SSF52440">
    <property type="entry name" value="PreATP-grasp domain"/>
    <property type="match status" value="1"/>
</dbReference>
<dbReference type="PROSITE" id="PS50979">
    <property type="entry name" value="BC"/>
    <property type="match status" value="1"/>
</dbReference>
<dbReference type="EMBL" id="LFYT02000015">
    <property type="protein sequence ID" value="PVE42383.1"/>
    <property type="molecule type" value="Genomic_DNA"/>
</dbReference>
<dbReference type="Pfam" id="PF02786">
    <property type="entry name" value="CPSase_L_D2"/>
    <property type="match status" value="1"/>
</dbReference>
<dbReference type="GO" id="GO:0016874">
    <property type="term" value="F:ligase activity"/>
    <property type="evidence" value="ECO:0007669"/>
    <property type="project" value="UniProtKB-KW"/>
</dbReference>
<dbReference type="FunFam" id="3.30.1490.20:FF:000003">
    <property type="entry name" value="acetyl-CoA carboxylase isoform X1"/>
    <property type="match status" value="1"/>
</dbReference>
<dbReference type="Pfam" id="PF00289">
    <property type="entry name" value="Biotin_carb_N"/>
    <property type="match status" value="1"/>
</dbReference>
<evidence type="ECO:0000313" key="10">
    <source>
        <dbReference type="EMBL" id="PVE42383.1"/>
    </source>
</evidence>
<feature type="domain" description="Biotin carboxylation" evidence="9">
    <location>
        <begin position="13"/>
        <end position="456"/>
    </location>
</feature>
<protein>
    <submittedName>
        <fullName evidence="10">3-methylcrotonyl-CoA carboxylase</fullName>
    </submittedName>
</protein>
<evidence type="ECO:0000259" key="9">
    <source>
        <dbReference type="PROSITE" id="PS50979"/>
    </source>
</evidence>
<dbReference type="AlphaFoldDB" id="A0A2T7UCF3"/>
<comment type="caution">
    <text evidence="10">The sequence shown here is derived from an EMBL/GenBank/DDBJ whole genome shotgun (WGS) entry which is preliminary data.</text>
</comment>
<evidence type="ECO:0000256" key="4">
    <source>
        <dbReference type="ARBA" id="ARBA00022840"/>
    </source>
</evidence>
<dbReference type="SUPFAM" id="SSF56059">
    <property type="entry name" value="Glutathione synthetase ATP-binding domain-like"/>
    <property type="match status" value="1"/>
</dbReference>
<feature type="domain" description="ATP-grasp" evidence="8">
    <location>
        <begin position="132"/>
        <end position="329"/>
    </location>
</feature>
<dbReference type="GO" id="GO:0046872">
    <property type="term" value="F:metal ion binding"/>
    <property type="evidence" value="ECO:0007669"/>
    <property type="project" value="InterPro"/>
</dbReference>
<dbReference type="SUPFAM" id="SSF51246">
    <property type="entry name" value="Rudiment single hybrid motif"/>
    <property type="match status" value="1"/>
</dbReference>
<dbReference type="SUPFAM" id="SSF51230">
    <property type="entry name" value="Single hybrid motif"/>
    <property type="match status" value="1"/>
</dbReference>
<keyword evidence="11" id="KW-1185">Reference proteome</keyword>
<dbReference type="Pfam" id="PF02785">
    <property type="entry name" value="Biotin_carb_C"/>
    <property type="match status" value="1"/>
</dbReference>
<dbReference type="PROSITE" id="PS50975">
    <property type="entry name" value="ATP_GRASP"/>
    <property type="match status" value="1"/>
</dbReference>
<dbReference type="NCBIfam" id="NF006367">
    <property type="entry name" value="PRK08591.1"/>
    <property type="match status" value="1"/>
</dbReference>
<dbReference type="InterPro" id="IPR011054">
    <property type="entry name" value="Rudment_hybrid_motif"/>
</dbReference>
<dbReference type="InterPro" id="IPR005482">
    <property type="entry name" value="Biotin_COase_C"/>
</dbReference>
<dbReference type="InterPro" id="IPR011053">
    <property type="entry name" value="Single_hybrid_motif"/>
</dbReference>
<reference evidence="10" key="1">
    <citation type="submission" date="2017-04" db="EMBL/GenBank/DDBJ databases">
        <title>Unexpected and diverse lifestyles within the genus Limnohabitans.</title>
        <authorList>
            <person name="Kasalicky V."/>
            <person name="Mehrshad M."/>
            <person name="Andrei S.-A."/>
            <person name="Salcher M."/>
            <person name="Kratochvilova H."/>
            <person name="Simek K."/>
            <person name="Ghai R."/>
        </authorList>
    </citation>
    <scope>NUCLEOTIDE SEQUENCE [LARGE SCALE GENOMIC DNA]</scope>
    <source>
        <strain evidence="10">II-D5</strain>
    </source>
</reference>
<dbReference type="Gene3D" id="2.40.50.100">
    <property type="match status" value="1"/>
</dbReference>
<dbReference type="Pfam" id="PF00364">
    <property type="entry name" value="Biotin_lipoyl"/>
    <property type="match status" value="1"/>
</dbReference>
<keyword evidence="4 6" id="KW-0067">ATP-binding</keyword>
<name>A0A2T7UCF3_9BURK</name>
<dbReference type="PANTHER" id="PTHR18866:SF33">
    <property type="entry name" value="METHYLCROTONOYL-COA CARBOXYLASE SUBUNIT ALPHA, MITOCHONDRIAL-RELATED"/>
    <property type="match status" value="1"/>
</dbReference>
<dbReference type="FunFam" id="3.30.470.20:FF:000028">
    <property type="entry name" value="Methylcrotonoyl-CoA carboxylase subunit alpha, mitochondrial"/>
    <property type="match status" value="1"/>
</dbReference>
<dbReference type="PROSITE" id="PS00866">
    <property type="entry name" value="CPSASE_1"/>
    <property type="match status" value="1"/>
</dbReference>
<dbReference type="PROSITE" id="PS00867">
    <property type="entry name" value="CPSASE_2"/>
    <property type="match status" value="1"/>
</dbReference>
<evidence type="ECO:0000313" key="11">
    <source>
        <dbReference type="Proteomes" id="UP000037507"/>
    </source>
</evidence>
<dbReference type="STRING" id="1293045.H663_07830"/>
<dbReference type="PANTHER" id="PTHR18866">
    <property type="entry name" value="CARBOXYLASE:PYRUVATE/ACETYL-COA/PROPIONYL-COA CARBOXYLASE"/>
    <property type="match status" value="1"/>
</dbReference>
<evidence type="ECO:0000259" key="8">
    <source>
        <dbReference type="PROSITE" id="PS50975"/>
    </source>
</evidence>
<dbReference type="PROSITE" id="PS50968">
    <property type="entry name" value="BIOTINYL_LIPOYL"/>
    <property type="match status" value="1"/>
</dbReference>
<evidence type="ECO:0000259" key="7">
    <source>
        <dbReference type="PROSITE" id="PS50968"/>
    </source>
</evidence>
<dbReference type="SMART" id="SM00878">
    <property type="entry name" value="Biotin_carb_C"/>
    <property type="match status" value="1"/>
</dbReference>
<keyword evidence="3 6" id="KW-0547">Nucleotide-binding</keyword>
<dbReference type="InterPro" id="IPR011764">
    <property type="entry name" value="Biotin_carboxylation_dom"/>
</dbReference>
<dbReference type="CDD" id="cd06850">
    <property type="entry name" value="biotinyl_domain"/>
    <property type="match status" value="1"/>
</dbReference>
<dbReference type="InterPro" id="IPR050856">
    <property type="entry name" value="Biotin_carboxylase_complex"/>
</dbReference>
<dbReference type="Proteomes" id="UP000037507">
    <property type="component" value="Unassembled WGS sequence"/>
</dbReference>
<evidence type="ECO:0000256" key="2">
    <source>
        <dbReference type="ARBA" id="ARBA00022598"/>
    </source>
</evidence>
<feature type="domain" description="Lipoyl-binding" evidence="7">
    <location>
        <begin position="595"/>
        <end position="670"/>
    </location>
</feature>
<organism evidence="10 11">
    <name type="scientific">Limnohabitans planktonicus II-D5</name>
    <dbReference type="NCBI Taxonomy" id="1293045"/>
    <lineage>
        <taxon>Bacteria</taxon>
        <taxon>Pseudomonadati</taxon>
        <taxon>Pseudomonadota</taxon>
        <taxon>Betaproteobacteria</taxon>
        <taxon>Burkholderiales</taxon>
        <taxon>Comamonadaceae</taxon>
        <taxon>Limnohabitans</taxon>
    </lineage>
</organism>
<evidence type="ECO:0000256" key="1">
    <source>
        <dbReference type="ARBA" id="ARBA00001953"/>
    </source>
</evidence>
<evidence type="ECO:0000256" key="5">
    <source>
        <dbReference type="ARBA" id="ARBA00023267"/>
    </source>
</evidence>
<dbReference type="InterPro" id="IPR005481">
    <property type="entry name" value="BC-like_N"/>
</dbReference>
<dbReference type="FunFam" id="3.40.50.20:FF:000010">
    <property type="entry name" value="Propionyl-CoA carboxylase subunit alpha"/>
    <property type="match status" value="1"/>
</dbReference>
<keyword evidence="5" id="KW-0092">Biotin</keyword>
<keyword evidence="2" id="KW-0436">Ligase</keyword>
<dbReference type="InterPro" id="IPR011761">
    <property type="entry name" value="ATP-grasp"/>
</dbReference>
<dbReference type="GO" id="GO:0005524">
    <property type="term" value="F:ATP binding"/>
    <property type="evidence" value="ECO:0007669"/>
    <property type="project" value="UniProtKB-UniRule"/>
</dbReference>
<gene>
    <name evidence="10" type="ORF">H663_012745</name>
</gene>
<dbReference type="Gene3D" id="3.30.470.20">
    <property type="entry name" value="ATP-grasp fold, B domain"/>
    <property type="match status" value="1"/>
</dbReference>
<comment type="cofactor">
    <cofactor evidence="1">
        <name>biotin</name>
        <dbReference type="ChEBI" id="CHEBI:57586"/>
    </cofactor>
</comment>
<accession>A0A2T7UCF3</accession>
<sequence>MHTMSPDTPPFTPFHKVLVANRGEIALRVMRSARALGYRTVAVYSTADAQASHVQAADEAVCIGEPLPAQSYLNIPAIIEAARLCGADAIHPGYGFLAENEDFAAACREAGLVFIGPSPEAIRAMGDKAGAKRLMLAAGVPCIEGYQGADQSAQHLAEQAAQLGYPVMIKATAGGGGRGMRLVTQAQDFAEHLRSAQSEALNAFGDATVILERAIVQPRHIEIQVFADRHGNAIHLGERDCSVQRRHQKLVEEAPSPAVDAALRERMGATAVAAVKAIGYEGAGTLEFLLDQDGHYYFMEMNTRLQVEHPVTEAITGLDLVAWQLRVAAGEALPLTQAEVGFEGHAIEVRLCAEDVPRGFMPQSGTMSRWQLPAGVRVEHALHSGAVIPPYYDSMVAKLIAHGKTREEARRKLMHALHDLVALGVTTNQAFLGRCLAHPEFAAGQATTAFIAQNEAVLLEVDAAAQGKAVAVAAGLLHQTAGRSLQGQAAQGLSVHGDSDQRLTHALPMGMRLAIDGQEIQASVAQTGSQRLDVRVGDALHTLDVVSLGAHEARFILDRVMQHVAFERDAHSLWLLHAGHPYQVVDRTRQPSARQGEAGGDGKVRASMNGRVVAVLVTVGERVQAKQPLVTLEAMKMEHVHAAPASGTVVALPVATGEQVQAGRVVVEIEPDLVAPAVKTE</sequence>
<proteinExistence type="predicted"/>
<dbReference type="InterPro" id="IPR005479">
    <property type="entry name" value="CPAse_ATP-bd"/>
</dbReference>
<evidence type="ECO:0000256" key="3">
    <source>
        <dbReference type="ARBA" id="ARBA00022741"/>
    </source>
</evidence>